<sequence length="150" mass="17588">MLPCKMIRTRLAIEAPPEAIWRELMDFPSYPHWNPFLRSVCGEPILGARLSVRLCPPSSKPIPLQAEVLRVVPNQECRWIGRWLFPGLVDLEHRIFLEAQPPEITILHYRQTLRGLLAPCIWRFQRQSSRPGMEAMNEALKQRVERAIWR</sequence>
<dbReference type="Proteomes" id="UP000334923">
    <property type="component" value="Unassembled WGS sequence"/>
</dbReference>
<dbReference type="Gene3D" id="3.30.530.20">
    <property type="match status" value="1"/>
</dbReference>
<dbReference type="PANTHER" id="PTHR36166:SF1">
    <property type="entry name" value="SRPBCC DOMAIN-CONTAINING PROTEIN"/>
    <property type="match status" value="1"/>
</dbReference>
<evidence type="ECO:0000313" key="2">
    <source>
        <dbReference type="Proteomes" id="UP000334923"/>
    </source>
</evidence>
<accession>A0A5E6MBR3</accession>
<dbReference type="CDD" id="cd07822">
    <property type="entry name" value="SRPBCC_4"/>
    <property type="match status" value="1"/>
</dbReference>
<proteinExistence type="predicted"/>
<protein>
    <recommendedName>
        <fullName evidence="3">Coenzyme Q-binding protein COQ10 START domain-containing protein</fullName>
    </recommendedName>
</protein>
<reference evidence="1 2" key="1">
    <citation type="submission" date="2019-09" db="EMBL/GenBank/DDBJ databases">
        <authorList>
            <person name="Cremers G."/>
        </authorList>
    </citation>
    <scope>NUCLEOTIDE SEQUENCE [LARGE SCALE GENOMIC DNA]</scope>
    <source>
        <strain evidence="1">4A</strain>
    </source>
</reference>
<dbReference type="PANTHER" id="PTHR36166">
    <property type="entry name" value="CHROMOSOME 9, WHOLE GENOME SHOTGUN SEQUENCE"/>
    <property type="match status" value="1"/>
</dbReference>
<evidence type="ECO:0000313" key="1">
    <source>
        <dbReference type="EMBL" id="VVM06972.1"/>
    </source>
</evidence>
<keyword evidence="2" id="KW-1185">Reference proteome</keyword>
<gene>
    <name evidence="1" type="ORF">MAMT_01479</name>
</gene>
<organism evidence="1 2">
    <name type="scientific">Methylacidimicrobium tartarophylax</name>
    <dbReference type="NCBI Taxonomy" id="1041768"/>
    <lineage>
        <taxon>Bacteria</taxon>
        <taxon>Pseudomonadati</taxon>
        <taxon>Verrucomicrobiota</taxon>
        <taxon>Methylacidimicrobium</taxon>
    </lineage>
</organism>
<dbReference type="AlphaFoldDB" id="A0A5E6MBR3"/>
<name>A0A5E6MBR3_9BACT</name>
<dbReference type="InterPro" id="IPR023393">
    <property type="entry name" value="START-like_dom_sf"/>
</dbReference>
<evidence type="ECO:0008006" key="3">
    <source>
        <dbReference type="Google" id="ProtNLM"/>
    </source>
</evidence>
<dbReference type="EMBL" id="CABFVA020000078">
    <property type="protein sequence ID" value="VVM06972.1"/>
    <property type="molecule type" value="Genomic_DNA"/>
</dbReference>
<dbReference type="SUPFAM" id="SSF55961">
    <property type="entry name" value="Bet v1-like"/>
    <property type="match status" value="1"/>
</dbReference>